<accession>A0A7R9DH07</accession>
<dbReference type="AlphaFoldDB" id="A0A7R9DH07"/>
<proteinExistence type="predicted"/>
<protein>
    <submittedName>
        <fullName evidence="1">Uncharacterized protein</fullName>
    </submittedName>
</protein>
<organism evidence="1">
    <name type="scientific">Timema poppense</name>
    <name type="common">Walking stick</name>
    <dbReference type="NCBI Taxonomy" id="170557"/>
    <lineage>
        <taxon>Eukaryota</taxon>
        <taxon>Metazoa</taxon>
        <taxon>Ecdysozoa</taxon>
        <taxon>Arthropoda</taxon>
        <taxon>Hexapoda</taxon>
        <taxon>Insecta</taxon>
        <taxon>Pterygota</taxon>
        <taxon>Neoptera</taxon>
        <taxon>Polyneoptera</taxon>
        <taxon>Phasmatodea</taxon>
        <taxon>Timematodea</taxon>
        <taxon>Timematoidea</taxon>
        <taxon>Timematidae</taxon>
        <taxon>Timema</taxon>
    </lineage>
</organism>
<dbReference type="EMBL" id="OD006535">
    <property type="protein sequence ID" value="CAD7413083.1"/>
    <property type="molecule type" value="Genomic_DNA"/>
</dbReference>
<evidence type="ECO:0000313" key="1">
    <source>
        <dbReference type="EMBL" id="CAD7413083.1"/>
    </source>
</evidence>
<reference evidence="1" key="1">
    <citation type="submission" date="2020-11" db="EMBL/GenBank/DDBJ databases">
        <authorList>
            <person name="Tran Van P."/>
        </authorList>
    </citation>
    <scope>NUCLEOTIDE SEQUENCE</scope>
</reference>
<gene>
    <name evidence="1" type="ORF">TPSB3V08_LOCUS8796</name>
</gene>
<sequence>MYLFKRAALPQEYSWERSTDVDDEEESCRNTRCREFGVLTNKQQIGHKIYNPENKVLIKGLHIEYPVRTETKVTEILLFEFPVHRNNTNTSNVESTTTHDAKR</sequence>
<name>A0A7R9DH07_TIMPO</name>